<evidence type="ECO:0000313" key="2">
    <source>
        <dbReference type="Proteomes" id="UP000218785"/>
    </source>
</evidence>
<proteinExistence type="predicted"/>
<organism evidence="1 2">
    <name type="scientific">Tolypothrix tenuis PCC 7101</name>
    <dbReference type="NCBI Taxonomy" id="231146"/>
    <lineage>
        <taxon>Bacteria</taxon>
        <taxon>Bacillati</taxon>
        <taxon>Cyanobacteriota</taxon>
        <taxon>Cyanophyceae</taxon>
        <taxon>Nostocales</taxon>
        <taxon>Tolypothrichaceae</taxon>
        <taxon>Tolypothrix</taxon>
    </lineage>
</organism>
<protein>
    <submittedName>
        <fullName evidence="1">Uncharacterized protein</fullName>
    </submittedName>
</protein>
<dbReference type="Proteomes" id="UP000218785">
    <property type="component" value="Chromosome"/>
</dbReference>
<name>A0A1Z4N017_9CYAN</name>
<dbReference type="EMBL" id="AP018248">
    <property type="protein sequence ID" value="BAY99086.1"/>
    <property type="molecule type" value="Genomic_DNA"/>
</dbReference>
<dbReference type="AlphaFoldDB" id="A0A1Z4N017"/>
<keyword evidence="2" id="KW-1185">Reference proteome</keyword>
<gene>
    <name evidence="1" type="ORF">NIES37_30650</name>
</gene>
<reference evidence="1 2" key="1">
    <citation type="submission" date="2017-06" db="EMBL/GenBank/DDBJ databases">
        <title>Genome sequencing of cyanobaciteial culture collection at National Institute for Environmental Studies (NIES).</title>
        <authorList>
            <person name="Hirose Y."/>
            <person name="Shimura Y."/>
            <person name="Fujisawa T."/>
            <person name="Nakamura Y."/>
            <person name="Kawachi M."/>
        </authorList>
    </citation>
    <scope>NUCLEOTIDE SEQUENCE [LARGE SCALE GENOMIC DNA]</scope>
    <source>
        <strain evidence="1 2">NIES-37</strain>
    </source>
</reference>
<dbReference type="KEGG" id="ttq:NIES37_30650"/>
<accession>A0A1Z4N017</accession>
<evidence type="ECO:0000313" key="1">
    <source>
        <dbReference type="EMBL" id="BAY99086.1"/>
    </source>
</evidence>
<sequence>MTVAKQGFPLEVTLRPILSRTGLFCHLLVTSLKERVFLRIMLTYLNVYQNGDVVMLKKTPEQLKTRMVRIIL</sequence>